<dbReference type="PANTHER" id="PTHR43245:SF13">
    <property type="entry name" value="UDP-D-APIOSE_UDP-D-XYLOSE SYNTHASE 2"/>
    <property type="match status" value="1"/>
</dbReference>
<dbReference type="Gene3D" id="3.40.50.720">
    <property type="entry name" value="NAD(P)-binding Rossmann-like Domain"/>
    <property type="match status" value="1"/>
</dbReference>
<reference evidence="2" key="1">
    <citation type="journal article" date="2021" name="PeerJ">
        <title>Extensive microbial diversity within the chicken gut microbiome revealed by metagenomics and culture.</title>
        <authorList>
            <person name="Gilroy R."/>
            <person name="Ravi A."/>
            <person name="Getino M."/>
            <person name="Pursley I."/>
            <person name="Horton D.L."/>
            <person name="Alikhan N.F."/>
            <person name="Baker D."/>
            <person name="Gharbi K."/>
            <person name="Hall N."/>
            <person name="Watson M."/>
            <person name="Adriaenssens E.M."/>
            <person name="Foster-Nyarko E."/>
            <person name="Jarju S."/>
            <person name="Secka A."/>
            <person name="Antonio M."/>
            <person name="Oren A."/>
            <person name="Chaudhuri R.R."/>
            <person name="La Ragione R."/>
            <person name="Hildebrand F."/>
            <person name="Pallen M.J."/>
        </authorList>
    </citation>
    <scope>NUCLEOTIDE SEQUENCE</scope>
    <source>
        <strain evidence="2">ChiHejej3B27-3195</strain>
    </source>
</reference>
<feature type="domain" description="NAD-dependent epimerase/dehydratase" evidence="1">
    <location>
        <begin position="3"/>
        <end position="138"/>
    </location>
</feature>
<gene>
    <name evidence="2" type="ORF">H9871_07315</name>
</gene>
<dbReference type="PANTHER" id="PTHR43245">
    <property type="entry name" value="BIFUNCTIONAL POLYMYXIN RESISTANCE PROTEIN ARNA"/>
    <property type="match status" value="1"/>
</dbReference>
<dbReference type="AlphaFoldDB" id="A0A9D1UT88"/>
<dbReference type="InterPro" id="IPR036291">
    <property type="entry name" value="NAD(P)-bd_dom_sf"/>
</dbReference>
<evidence type="ECO:0000313" key="3">
    <source>
        <dbReference type="Proteomes" id="UP000824151"/>
    </source>
</evidence>
<protein>
    <submittedName>
        <fullName evidence="2">NAD-dependent epimerase/dehydratase family protein</fullName>
    </submittedName>
</protein>
<dbReference type="InterPro" id="IPR001509">
    <property type="entry name" value="Epimerase_deHydtase"/>
</dbReference>
<dbReference type="EMBL" id="DXGD01000272">
    <property type="protein sequence ID" value="HIW99938.1"/>
    <property type="molecule type" value="Genomic_DNA"/>
</dbReference>
<evidence type="ECO:0000259" key="1">
    <source>
        <dbReference type="Pfam" id="PF01370"/>
    </source>
</evidence>
<organism evidence="2 3">
    <name type="scientific">Candidatus Nesterenkonia stercoripullorum</name>
    <dbReference type="NCBI Taxonomy" id="2838701"/>
    <lineage>
        <taxon>Bacteria</taxon>
        <taxon>Bacillati</taxon>
        <taxon>Actinomycetota</taxon>
        <taxon>Actinomycetes</taxon>
        <taxon>Micrococcales</taxon>
        <taxon>Micrococcaceae</taxon>
        <taxon>Nesterenkonia</taxon>
    </lineage>
</organism>
<dbReference type="Pfam" id="PF01370">
    <property type="entry name" value="Epimerase"/>
    <property type="match status" value="2"/>
</dbReference>
<dbReference type="SUPFAM" id="SSF51735">
    <property type="entry name" value="NAD(P)-binding Rossmann-fold domains"/>
    <property type="match status" value="1"/>
</dbReference>
<proteinExistence type="predicted"/>
<name>A0A9D1UT88_9MICC</name>
<sequence length="347" mass="36697">MRVLLTGAAGFIGRHIAETVTAAGHDVLGLDMLLPQAHGQSSALPAGTLHGDVRDAELLDRLLPGVDVVCHQAATVGNGVDAQDLPGYAAHNDLGTASLLAAMARAGTRHLVLASSVVVYGEGRYTCPSDGDVPPAPRRDDDLRQGRFDPACPTCGGDIQPHLVEESAPFAPRSGYAASKIAQEHYASSWCTLESGRAVALRYHNAYGPGMPADTPYSGVAAIFRSALQHGDPPQVFEDGNQLRNFVHVSDIARANLAAIETVVSQPAGLRAYNVCSPQTYTIGDMARRLAHVMGGPAPVTRGQYRAFDVRHVAASPQRAREELGFEALVSPDEGIAELAHAPLRQR</sequence>
<accession>A0A9D1UT88</accession>
<evidence type="ECO:0000313" key="2">
    <source>
        <dbReference type="EMBL" id="HIW99938.1"/>
    </source>
</evidence>
<reference evidence="2" key="2">
    <citation type="submission" date="2021-04" db="EMBL/GenBank/DDBJ databases">
        <authorList>
            <person name="Gilroy R."/>
        </authorList>
    </citation>
    <scope>NUCLEOTIDE SEQUENCE</scope>
    <source>
        <strain evidence="2">ChiHejej3B27-3195</strain>
    </source>
</reference>
<dbReference type="InterPro" id="IPR050177">
    <property type="entry name" value="Lipid_A_modif_metabolic_enz"/>
</dbReference>
<feature type="domain" description="NAD-dependent epimerase/dehydratase" evidence="1">
    <location>
        <begin position="164"/>
        <end position="275"/>
    </location>
</feature>
<comment type="caution">
    <text evidence="2">The sequence shown here is derived from an EMBL/GenBank/DDBJ whole genome shotgun (WGS) entry which is preliminary data.</text>
</comment>
<dbReference type="Proteomes" id="UP000824151">
    <property type="component" value="Unassembled WGS sequence"/>
</dbReference>